<feature type="repeat" description="TPR" evidence="3">
    <location>
        <begin position="197"/>
        <end position="230"/>
    </location>
</feature>
<keyword evidence="2 3" id="KW-0802">TPR repeat</keyword>
<dbReference type="PANTHER" id="PTHR44858:SF1">
    <property type="entry name" value="UDP-N-ACETYLGLUCOSAMINE--PEPTIDE N-ACETYLGLUCOSAMINYLTRANSFERASE SPINDLY-RELATED"/>
    <property type="match status" value="1"/>
</dbReference>
<feature type="repeat" description="TPR" evidence="3">
    <location>
        <begin position="333"/>
        <end position="366"/>
    </location>
</feature>
<dbReference type="PROSITE" id="PS50005">
    <property type="entry name" value="TPR"/>
    <property type="match status" value="5"/>
</dbReference>
<evidence type="ECO:0000256" key="3">
    <source>
        <dbReference type="PROSITE-ProRule" id="PRU00339"/>
    </source>
</evidence>
<dbReference type="InterPro" id="IPR019734">
    <property type="entry name" value="TPR_rpt"/>
</dbReference>
<gene>
    <name evidence="4" type="ORF">TVY486_0701360</name>
</gene>
<dbReference type="SMART" id="SM00028">
    <property type="entry name" value="TPR"/>
    <property type="match status" value="15"/>
</dbReference>
<dbReference type="VEuPathDB" id="TriTrypDB:TvY486_0701360"/>
<protein>
    <submittedName>
        <fullName evidence="4">Uncharacterized protein</fullName>
    </submittedName>
</protein>
<evidence type="ECO:0000256" key="1">
    <source>
        <dbReference type="ARBA" id="ARBA00022737"/>
    </source>
</evidence>
<evidence type="ECO:0000313" key="4">
    <source>
        <dbReference type="EMBL" id="CCC48799.1"/>
    </source>
</evidence>
<dbReference type="Pfam" id="PF13181">
    <property type="entry name" value="TPR_8"/>
    <property type="match status" value="2"/>
</dbReference>
<reference evidence="4" key="1">
    <citation type="journal article" date="2012" name="Proc. Natl. Acad. Sci. U.S.A.">
        <title>Antigenic diversity is generated by distinct evolutionary mechanisms in African trypanosome species.</title>
        <authorList>
            <person name="Jackson A.P."/>
            <person name="Berry A."/>
            <person name="Aslett M."/>
            <person name="Allison H.C."/>
            <person name="Burton P."/>
            <person name="Vavrova-Anderson J."/>
            <person name="Brown R."/>
            <person name="Browne H."/>
            <person name="Corton N."/>
            <person name="Hauser H."/>
            <person name="Gamble J."/>
            <person name="Gilderthorp R."/>
            <person name="Marcello L."/>
            <person name="McQuillan J."/>
            <person name="Otto T.D."/>
            <person name="Quail M.A."/>
            <person name="Sanders M.J."/>
            <person name="van Tonder A."/>
            <person name="Ginger M.L."/>
            <person name="Field M.C."/>
            <person name="Barry J.D."/>
            <person name="Hertz-Fowler C."/>
            <person name="Berriman M."/>
        </authorList>
    </citation>
    <scope>NUCLEOTIDE SEQUENCE</scope>
    <source>
        <strain evidence="4">Y486</strain>
    </source>
</reference>
<dbReference type="PANTHER" id="PTHR44858">
    <property type="entry name" value="TETRATRICOPEPTIDE REPEAT PROTEIN 6"/>
    <property type="match status" value="1"/>
</dbReference>
<dbReference type="Gene3D" id="1.25.40.10">
    <property type="entry name" value="Tetratricopeptide repeat domain"/>
    <property type="match status" value="6"/>
</dbReference>
<feature type="repeat" description="TPR" evidence="3">
    <location>
        <begin position="299"/>
        <end position="332"/>
    </location>
</feature>
<feature type="repeat" description="TPR" evidence="3">
    <location>
        <begin position="89"/>
        <end position="122"/>
    </location>
</feature>
<dbReference type="SUPFAM" id="SSF48452">
    <property type="entry name" value="TPR-like"/>
    <property type="match status" value="2"/>
</dbReference>
<proteinExistence type="predicted"/>
<feature type="repeat" description="TPR" evidence="3">
    <location>
        <begin position="367"/>
        <end position="400"/>
    </location>
</feature>
<keyword evidence="1" id="KW-0677">Repeat</keyword>
<name>G0TXV6_TRYVY</name>
<dbReference type="InterPro" id="IPR011990">
    <property type="entry name" value="TPR-like_helical_dom_sf"/>
</dbReference>
<sequence>MAALSSEVRDRLAREYMEKARVLKTETSEQIEEAIKLLTFAITLKPLFVPALLQRGHHAARLGRYDVAITDFSVAIQLEDSGIDRRRLAATYGSRGSAYRKINKLTESIMDFMRAVEVEPDNGTWLYELGLTYTSQGSRVLAQHFISSSLGDKVAARMTDGVRFRAFASLGACRLSAGDINGAIAVFIKGLEIQETALMHNMLGVAHFLRDEYKMAKQRFQRALELDSTVSEYHVNSAVCFFQLGLYADALRCLEYAVTKGEKLPMYYFYRSNAALMTSLYGQATIDINEAISLEPQQASYYYTKALVYVAEGQYDSAKETLATAVEFSPSFHKAWVHYGLLHFLQRDLFAAIDCFSQALKLEEDDPLVHECMGLVYSDVKYYDLAASSFTRCIALCPNNPLYYFRRGTVLLQYGDSYGAYLDLHEAVCTRNFCEPQVLNSFSVALSRLGKDSAALEYATRAVELNNKNHRYLFQRATCNYAVGNYKAVLEDLESVLHLGHESACLYYLRAQAKYSLRDFAGAFEDLLQAATLMPQLNDCADYCYALGVAGLHTGENIADAEEAFTRAISFHTDPPLKFYNDRAKVRERVGNFVGALEDLNVILRFEQSDPTVLLRRALAHKALGNYEAAAKDFEKAKSLSCANEVLCNVPYEKFFEIEYISWDSEE</sequence>
<dbReference type="SUPFAM" id="SSF81901">
    <property type="entry name" value="HCP-like"/>
    <property type="match status" value="1"/>
</dbReference>
<dbReference type="AlphaFoldDB" id="G0TXV6"/>
<dbReference type="InterPro" id="IPR050498">
    <property type="entry name" value="Ycf3"/>
</dbReference>
<evidence type="ECO:0000256" key="2">
    <source>
        <dbReference type="ARBA" id="ARBA00022803"/>
    </source>
</evidence>
<organism evidence="4">
    <name type="scientific">Trypanosoma vivax (strain Y486)</name>
    <dbReference type="NCBI Taxonomy" id="1055687"/>
    <lineage>
        <taxon>Eukaryota</taxon>
        <taxon>Discoba</taxon>
        <taxon>Euglenozoa</taxon>
        <taxon>Kinetoplastea</taxon>
        <taxon>Metakinetoplastina</taxon>
        <taxon>Trypanosomatida</taxon>
        <taxon>Trypanosomatidae</taxon>
        <taxon>Trypanosoma</taxon>
        <taxon>Duttonella</taxon>
    </lineage>
</organism>
<dbReference type="EMBL" id="HE573023">
    <property type="protein sequence ID" value="CCC48799.1"/>
    <property type="molecule type" value="Genomic_DNA"/>
</dbReference>
<accession>G0TXV6</accession>
<dbReference type="Pfam" id="PF13432">
    <property type="entry name" value="TPR_16"/>
    <property type="match status" value="1"/>
</dbReference>